<feature type="compositionally biased region" description="Pro residues" evidence="1">
    <location>
        <begin position="57"/>
        <end position="77"/>
    </location>
</feature>
<dbReference type="Proteomes" id="UP001595867">
    <property type="component" value="Unassembled WGS sequence"/>
</dbReference>
<evidence type="ECO:0000256" key="1">
    <source>
        <dbReference type="SAM" id="MobiDB-lite"/>
    </source>
</evidence>
<dbReference type="RefSeq" id="WP_378067519.1">
    <property type="nucleotide sequence ID" value="NZ_JBHSBL010000015.1"/>
</dbReference>
<reference evidence="3" key="1">
    <citation type="journal article" date="2019" name="Int. J. Syst. Evol. Microbiol.">
        <title>The Global Catalogue of Microorganisms (GCM) 10K type strain sequencing project: providing services to taxonomists for standard genome sequencing and annotation.</title>
        <authorList>
            <consortium name="The Broad Institute Genomics Platform"/>
            <consortium name="The Broad Institute Genome Sequencing Center for Infectious Disease"/>
            <person name="Wu L."/>
            <person name="Ma J."/>
        </authorList>
    </citation>
    <scope>NUCLEOTIDE SEQUENCE [LARGE SCALE GENOMIC DNA]</scope>
    <source>
        <strain evidence="3">TBRC 5832</strain>
    </source>
</reference>
<comment type="caution">
    <text evidence="2">The sequence shown here is derived from an EMBL/GenBank/DDBJ whole genome shotgun (WGS) entry which is preliminary data.</text>
</comment>
<proteinExistence type="predicted"/>
<accession>A0ABV8IQQ1</accession>
<sequence>MRERLRELLTTPAYRSVVRGYLIGLDQALADVCRHHPDTAADEVRRDLATLLDERAPGPPAGSPGPPAGSFGPPPPVIDSGLRTEFTADPEVAAHLGGTPVADVPALFTALLRLPAGPAATWRARAAAGETAGGDWTDVPSFVDRETLIPPDPATGRPGLRLRPEAPLPADVAEALALRAGDHGPGYRLAVAAAQVLAVAGRDGTLVDLLPTRNGLPAGRFDQPGTPTACRSELLRRLHAHTAATTPGERLRTLLDVDEALCSVVHRPPAAAGSWWANLATQVRDLVFQAARDVPGAQVTELSGRFSDIPADMTSDNAAMLGGPGTVLACLRLWASVDGRTIPGRVIIGTR</sequence>
<name>A0ABV8IQQ1_9ACTN</name>
<gene>
    <name evidence="2" type="ORF">ACFO0C_16585</name>
</gene>
<feature type="region of interest" description="Disordered" evidence="1">
    <location>
        <begin position="53"/>
        <end position="82"/>
    </location>
</feature>
<dbReference type="EMBL" id="JBHSBL010000015">
    <property type="protein sequence ID" value="MFC4066554.1"/>
    <property type="molecule type" value="Genomic_DNA"/>
</dbReference>
<organism evidence="2 3">
    <name type="scientific">Actinoplanes subglobosus</name>
    <dbReference type="NCBI Taxonomy" id="1547892"/>
    <lineage>
        <taxon>Bacteria</taxon>
        <taxon>Bacillati</taxon>
        <taxon>Actinomycetota</taxon>
        <taxon>Actinomycetes</taxon>
        <taxon>Micromonosporales</taxon>
        <taxon>Micromonosporaceae</taxon>
        <taxon>Actinoplanes</taxon>
    </lineage>
</organism>
<evidence type="ECO:0000313" key="3">
    <source>
        <dbReference type="Proteomes" id="UP001595867"/>
    </source>
</evidence>
<evidence type="ECO:0000313" key="2">
    <source>
        <dbReference type="EMBL" id="MFC4066554.1"/>
    </source>
</evidence>
<protein>
    <submittedName>
        <fullName evidence="2">Uncharacterized protein</fullName>
    </submittedName>
</protein>
<keyword evidence="3" id="KW-1185">Reference proteome</keyword>